<comment type="caution">
    <text evidence="1">The sequence shown here is derived from an EMBL/GenBank/DDBJ whole genome shotgun (WGS) entry which is preliminary data.</text>
</comment>
<keyword evidence="2" id="KW-1185">Reference proteome</keyword>
<name>A0AAE3NXX6_9RHOB</name>
<proteinExistence type="predicted"/>
<organism evidence="1 2">
    <name type="scientific">Psychromarinibacter sediminicola</name>
    <dbReference type="NCBI Taxonomy" id="3033385"/>
    <lineage>
        <taxon>Bacteria</taxon>
        <taxon>Pseudomonadati</taxon>
        <taxon>Pseudomonadota</taxon>
        <taxon>Alphaproteobacteria</taxon>
        <taxon>Rhodobacterales</taxon>
        <taxon>Paracoccaceae</taxon>
        <taxon>Psychromarinibacter</taxon>
    </lineage>
</organism>
<protein>
    <submittedName>
        <fullName evidence="1">Uncharacterized protein</fullName>
    </submittedName>
</protein>
<evidence type="ECO:0000313" key="1">
    <source>
        <dbReference type="EMBL" id="MDF0602687.1"/>
    </source>
</evidence>
<dbReference type="RefSeq" id="WP_275568813.1">
    <property type="nucleotide sequence ID" value="NZ_JARGYC010000058.1"/>
</dbReference>
<dbReference type="EMBL" id="JARGYC010000058">
    <property type="protein sequence ID" value="MDF0602687.1"/>
    <property type="molecule type" value="Genomic_DNA"/>
</dbReference>
<reference evidence="1" key="1">
    <citation type="submission" date="2023-03" db="EMBL/GenBank/DDBJ databases">
        <title>Multiphase analysis and comparison of six strains from genera Psychromarinibacter, Lutimaribacter, and Maritimibacter, including a novel species: Psychromarinibacter sediminicola sp. nov.</title>
        <authorList>
            <person name="Wang Y.-H."/>
            <person name="Ye M.-Q."/>
            <person name="Du Z.-J."/>
        </authorList>
    </citation>
    <scope>NUCLEOTIDE SEQUENCE</scope>
    <source>
        <strain evidence="1">C21-152</strain>
    </source>
</reference>
<accession>A0AAE3NXX6</accession>
<dbReference type="AlphaFoldDB" id="A0AAE3NXX6"/>
<dbReference type="Proteomes" id="UP001220964">
    <property type="component" value="Unassembled WGS sequence"/>
</dbReference>
<gene>
    <name evidence="1" type="ORF">P1J78_18260</name>
</gene>
<evidence type="ECO:0000313" key="2">
    <source>
        <dbReference type="Proteomes" id="UP001220964"/>
    </source>
</evidence>
<sequence>MSESGAAEDRFCPICDEQGEQIAFPTLATWCLMNYAGDEESAKSATVLLSFENYEIQAERQVGYSRVARLVNKDVVRGLMIGRMVGNILVQVQQNIAFRGQPEINKAIFSVSEWASTTKTFAGKDLPSDASRLRKEFKRYRDVSHLWAAFELLTDEVRERLFEGREEWDLFLLLAYAYERFIDDERPFEWRPWRIPPSALDDFKGMQFNVNVPPENDWVRKKLSEYRSDHIR</sequence>